<dbReference type="GO" id="GO:0004792">
    <property type="term" value="F:thiosulfate-cyanide sulfurtransferase activity"/>
    <property type="evidence" value="ECO:0007669"/>
    <property type="project" value="TreeGrafter"/>
</dbReference>
<evidence type="ECO:0000256" key="1">
    <source>
        <dbReference type="ARBA" id="ARBA00009919"/>
    </source>
</evidence>
<keyword evidence="2" id="KW-0175">Coiled coil</keyword>
<dbReference type="RefSeq" id="WP_110518687.1">
    <property type="nucleotide sequence ID" value="NZ_PDOF01000001.1"/>
</dbReference>
<keyword evidence="5" id="KW-1185">Reference proteome</keyword>
<dbReference type="GO" id="GO:0016779">
    <property type="term" value="F:nucleotidyltransferase activity"/>
    <property type="evidence" value="ECO:0007669"/>
    <property type="project" value="TreeGrafter"/>
</dbReference>
<dbReference type="CDD" id="cd00757">
    <property type="entry name" value="ThiF_MoeB_HesA_family"/>
    <property type="match status" value="1"/>
</dbReference>
<feature type="domain" description="THIF-type NAD/FAD binding fold" evidence="3">
    <location>
        <begin position="8"/>
        <end position="242"/>
    </location>
</feature>
<comment type="caution">
    <text evidence="4">The sequence shown here is derived from an EMBL/GenBank/DDBJ whole genome shotgun (WGS) entry which is preliminary data.</text>
</comment>
<dbReference type="Pfam" id="PF00899">
    <property type="entry name" value="ThiF"/>
    <property type="match status" value="1"/>
</dbReference>
<dbReference type="Gene3D" id="3.40.50.720">
    <property type="entry name" value="NAD(P)-binding Rossmann-like Domain"/>
    <property type="match status" value="1"/>
</dbReference>
<evidence type="ECO:0000259" key="3">
    <source>
        <dbReference type="Pfam" id="PF00899"/>
    </source>
</evidence>
<dbReference type="InterPro" id="IPR000594">
    <property type="entry name" value="ThiF_NAD_FAD-bd"/>
</dbReference>
<dbReference type="GO" id="GO:0005829">
    <property type="term" value="C:cytosol"/>
    <property type="evidence" value="ECO:0007669"/>
    <property type="project" value="TreeGrafter"/>
</dbReference>
<reference evidence="4 5" key="1">
    <citation type="submission" date="2017-10" db="EMBL/GenBank/DDBJ databases">
        <title>Bacillus sp. nov., a halophilic bacterium isolated from a Yangshapao Lake.</title>
        <authorList>
            <person name="Wang H."/>
        </authorList>
    </citation>
    <scope>NUCLEOTIDE SEQUENCE [LARGE SCALE GENOMIC DNA]</scope>
    <source>
        <strain evidence="4 5">YSP-3</strain>
    </source>
</reference>
<dbReference type="InterPro" id="IPR045886">
    <property type="entry name" value="ThiF/MoeB/HesA"/>
</dbReference>
<evidence type="ECO:0000313" key="4">
    <source>
        <dbReference type="EMBL" id="PYZ98629.1"/>
    </source>
</evidence>
<dbReference type="GO" id="GO:0008641">
    <property type="term" value="F:ubiquitin-like modifier activating enzyme activity"/>
    <property type="evidence" value="ECO:0007669"/>
    <property type="project" value="InterPro"/>
</dbReference>
<dbReference type="InterPro" id="IPR035985">
    <property type="entry name" value="Ubiquitin-activating_enz"/>
</dbReference>
<proteinExistence type="inferred from homology"/>
<dbReference type="GO" id="GO:0008146">
    <property type="term" value="F:sulfotransferase activity"/>
    <property type="evidence" value="ECO:0007669"/>
    <property type="project" value="TreeGrafter"/>
</dbReference>
<protein>
    <submittedName>
        <fullName evidence="4">Thiamine biosynthesis protein ThiF</fullName>
    </submittedName>
</protein>
<feature type="coiled-coil region" evidence="2">
    <location>
        <begin position="71"/>
        <end position="98"/>
    </location>
</feature>
<dbReference type="PANTHER" id="PTHR10953:SF102">
    <property type="entry name" value="ADENYLYLTRANSFERASE AND SULFURTRANSFERASE MOCS3"/>
    <property type="match status" value="1"/>
</dbReference>
<gene>
    <name evidence="4" type="ORF">CR205_08625</name>
</gene>
<dbReference type="EMBL" id="PDOF01000001">
    <property type="protein sequence ID" value="PYZ98629.1"/>
    <property type="molecule type" value="Genomic_DNA"/>
</dbReference>
<comment type="similarity">
    <text evidence="1">Belongs to the HesA/MoeB/ThiF family.</text>
</comment>
<evidence type="ECO:0000313" key="5">
    <source>
        <dbReference type="Proteomes" id="UP000248066"/>
    </source>
</evidence>
<sequence length="338" mass="37445">MSDKWKRYSRQMLFSPVGMEGQEMLAHKKVLIVGMGALGTVIANHLARAGTGHIVFADRDYVEESNLQRQMLFAETDADSLKAKAQAAKEQLEKINSSIQYTAHVTDVTKENILDLLAGCDLVIDGTDNFETRFLINDAAFHEEVPYIYGGAVSARGMQASFIPGETPCLRCMVEPGAAGGQTCDTVGVLSMAVDLAASYQSAEGLKLLTGNRKAVRNTLLTFDIWQNSRFEMKLKKREDCPTCGTKEYPFLNSLEDSGISTLCGRDTVQFQSKQEIDLSEWEKRLGKVAEVKKTPFLLRADLDEEIRLVLFSDGRALIQGTEDVTRARSIYSKYIGS</sequence>
<dbReference type="FunFam" id="3.40.50.720:FF:000080">
    <property type="entry name" value="Thiazole biosynthesis adenylyltransferase ThiF"/>
    <property type="match status" value="1"/>
</dbReference>
<dbReference type="OrthoDB" id="9804286at2"/>
<dbReference type="SUPFAM" id="SSF69572">
    <property type="entry name" value="Activating enzymes of the ubiquitin-like proteins"/>
    <property type="match status" value="1"/>
</dbReference>
<name>A0A2W0HP26_9BACI</name>
<dbReference type="Proteomes" id="UP000248066">
    <property type="component" value="Unassembled WGS sequence"/>
</dbReference>
<dbReference type="AlphaFoldDB" id="A0A2W0HP26"/>
<accession>A0A2W0HP26</accession>
<organism evidence="4 5">
    <name type="scientific">Alteribacter lacisalsi</name>
    <dbReference type="NCBI Taxonomy" id="2045244"/>
    <lineage>
        <taxon>Bacteria</taxon>
        <taxon>Bacillati</taxon>
        <taxon>Bacillota</taxon>
        <taxon>Bacilli</taxon>
        <taxon>Bacillales</taxon>
        <taxon>Bacillaceae</taxon>
        <taxon>Alteribacter</taxon>
    </lineage>
</organism>
<evidence type="ECO:0000256" key="2">
    <source>
        <dbReference type="SAM" id="Coils"/>
    </source>
</evidence>
<dbReference type="PANTHER" id="PTHR10953">
    <property type="entry name" value="UBIQUITIN-ACTIVATING ENZYME E1"/>
    <property type="match status" value="1"/>
</dbReference>